<dbReference type="AlphaFoldDB" id="A0A8J2KI31"/>
<feature type="signal peptide" evidence="1">
    <location>
        <begin position="1"/>
        <end position="17"/>
    </location>
</feature>
<evidence type="ECO:0000313" key="3">
    <source>
        <dbReference type="Proteomes" id="UP000708208"/>
    </source>
</evidence>
<keyword evidence="3" id="KW-1185">Reference proteome</keyword>
<dbReference type="EMBL" id="CAJVCH010132648">
    <property type="protein sequence ID" value="CAG7726236.1"/>
    <property type="molecule type" value="Genomic_DNA"/>
</dbReference>
<comment type="caution">
    <text evidence="2">The sequence shown here is derived from an EMBL/GenBank/DDBJ whole genome shotgun (WGS) entry which is preliminary data.</text>
</comment>
<gene>
    <name evidence="2" type="ORF">AFUS01_LOCUS15156</name>
</gene>
<dbReference type="OrthoDB" id="10648722at2759"/>
<feature type="chain" id="PRO_5035186989" evidence="1">
    <location>
        <begin position="18"/>
        <end position="194"/>
    </location>
</feature>
<evidence type="ECO:0000313" key="2">
    <source>
        <dbReference type="EMBL" id="CAG7726236.1"/>
    </source>
</evidence>
<evidence type="ECO:0000256" key="1">
    <source>
        <dbReference type="SAM" id="SignalP"/>
    </source>
</evidence>
<protein>
    <submittedName>
        <fullName evidence="2">Uncharacterized protein</fullName>
    </submittedName>
</protein>
<reference evidence="2" key="1">
    <citation type="submission" date="2021-06" db="EMBL/GenBank/DDBJ databases">
        <authorList>
            <person name="Hodson N. C."/>
            <person name="Mongue J. A."/>
            <person name="Jaron S. K."/>
        </authorList>
    </citation>
    <scope>NUCLEOTIDE SEQUENCE</scope>
</reference>
<accession>A0A8J2KI31</accession>
<name>A0A8J2KI31_9HEXA</name>
<dbReference type="Proteomes" id="UP000708208">
    <property type="component" value="Unassembled WGS sequence"/>
</dbReference>
<sequence length="194" mass="21342">MLPKLALLFIPVMIVQAVIQEIIFYNQDGNYFGFHTHIANAKRFDFGNVTKVCAKGAWVIYLLPDFEETLFGLAYGTTLRCWNQNISCMSSFRYLGGLDTDTEGISFYADRNFEGPELHVDTIAYGGMSSPINSLAITGASDWTVYAGTNFNGSAECFRGSKSGIVYMTSLKTSLPQIGSVLKGCSKTTQETDD</sequence>
<proteinExistence type="predicted"/>
<organism evidence="2 3">
    <name type="scientific">Allacma fusca</name>
    <dbReference type="NCBI Taxonomy" id="39272"/>
    <lineage>
        <taxon>Eukaryota</taxon>
        <taxon>Metazoa</taxon>
        <taxon>Ecdysozoa</taxon>
        <taxon>Arthropoda</taxon>
        <taxon>Hexapoda</taxon>
        <taxon>Collembola</taxon>
        <taxon>Symphypleona</taxon>
        <taxon>Sminthuridae</taxon>
        <taxon>Allacma</taxon>
    </lineage>
</organism>
<keyword evidence="1" id="KW-0732">Signal</keyword>